<reference evidence="7" key="1">
    <citation type="journal article" date="2017" name="Front. Plant Sci.">
        <title>Climate Clever Clovers: New Paradigm to Reduce the Environmental Footprint of Ruminants by Breeding Low Methanogenic Forages Utilizing Haplotype Variation.</title>
        <authorList>
            <person name="Kaur P."/>
            <person name="Appels R."/>
            <person name="Bayer P.E."/>
            <person name="Keeble-Gagnere G."/>
            <person name="Wang J."/>
            <person name="Hirakawa H."/>
            <person name="Shirasawa K."/>
            <person name="Vercoe P."/>
            <person name="Stefanova K."/>
            <person name="Durmic Z."/>
            <person name="Nichols P."/>
            <person name="Revell C."/>
            <person name="Isobe S.N."/>
            <person name="Edwards D."/>
            <person name="Erskine W."/>
        </authorList>
    </citation>
    <scope>NUCLEOTIDE SEQUENCE [LARGE SCALE GENOMIC DNA]</scope>
    <source>
        <strain evidence="7">cv. Daliak</strain>
    </source>
</reference>
<keyword evidence="4" id="KW-0539">Nucleus</keyword>
<gene>
    <name evidence="6" type="ORF">TSUD_301550</name>
</gene>
<comment type="subcellular location">
    <subcellularLocation>
        <location evidence="1">Nucleus</location>
    </subcellularLocation>
</comment>
<dbReference type="InterPro" id="IPR039776">
    <property type="entry name" value="Pds5"/>
</dbReference>
<organism evidence="6 7">
    <name type="scientific">Trifolium subterraneum</name>
    <name type="common">Subterranean clover</name>
    <dbReference type="NCBI Taxonomy" id="3900"/>
    <lineage>
        <taxon>Eukaryota</taxon>
        <taxon>Viridiplantae</taxon>
        <taxon>Streptophyta</taxon>
        <taxon>Embryophyta</taxon>
        <taxon>Tracheophyta</taxon>
        <taxon>Spermatophyta</taxon>
        <taxon>Magnoliopsida</taxon>
        <taxon>eudicotyledons</taxon>
        <taxon>Gunneridae</taxon>
        <taxon>Pentapetalae</taxon>
        <taxon>rosids</taxon>
        <taxon>fabids</taxon>
        <taxon>Fabales</taxon>
        <taxon>Fabaceae</taxon>
        <taxon>Papilionoideae</taxon>
        <taxon>50 kb inversion clade</taxon>
        <taxon>NPAAA clade</taxon>
        <taxon>Hologalegina</taxon>
        <taxon>IRL clade</taxon>
        <taxon>Trifolieae</taxon>
        <taxon>Trifolium</taxon>
    </lineage>
</organism>
<evidence type="ECO:0000313" key="7">
    <source>
        <dbReference type="Proteomes" id="UP000242715"/>
    </source>
</evidence>
<dbReference type="GO" id="GO:0006281">
    <property type="term" value="P:DNA repair"/>
    <property type="evidence" value="ECO:0007669"/>
    <property type="project" value="UniProtKB-KW"/>
</dbReference>
<evidence type="ECO:0000256" key="5">
    <source>
        <dbReference type="SAM" id="MobiDB-lite"/>
    </source>
</evidence>
<dbReference type="AlphaFoldDB" id="A0A2Z6PFY3"/>
<name>A0A2Z6PFY3_TRISU</name>
<evidence type="ECO:0000256" key="3">
    <source>
        <dbReference type="ARBA" id="ARBA00023204"/>
    </source>
</evidence>
<dbReference type="OrthoDB" id="200660at2759"/>
<accession>A0A2Z6PFY3</accession>
<dbReference type="GO" id="GO:0000785">
    <property type="term" value="C:chromatin"/>
    <property type="evidence" value="ECO:0007669"/>
    <property type="project" value="TreeGrafter"/>
</dbReference>
<keyword evidence="3" id="KW-0234">DNA repair</keyword>
<dbReference type="PANTHER" id="PTHR12663:SF67">
    <property type="entry name" value="HEAT"/>
    <property type="match status" value="1"/>
</dbReference>
<keyword evidence="2" id="KW-0227">DNA damage</keyword>
<evidence type="ECO:0000256" key="1">
    <source>
        <dbReference type="ARBA" id="ARBA00004123"/>
    </source>
</evidence>
<dbReference type="PANTHER" id="PTHR12663">
    <property type="entry name" value="ANDROGEN INDUCED INHIBITOR OF PROLIFERATION AS3 / PDS5-RELATED"/>
    <property type="match status" value="1"/>
</dbReference>
<protein>
    <submittedName>
        <fullName evidence="6">Uncharacterized protein</fullName>
    </submittedName>
</protein>
<evidence type="ECO:0000313" key="6">
    <source>
        <dbReference type="EMBL" id="GAU49850.1"/>
    </source>
</evidence>
<evidence type="ECO:0000256" key="4">
    <source>
        <dbReference type="ARBA" id="ARBA00023242"/>
    </source>
</evidence>
<dbReference type="Proteomes" id="UP000242715">
    <property type="component" value="Unassembled WGS sequence"/>
</dbReference>
<proteinExistence type="predicted"/>
<dbReference type="GO" id="GO:0007064">
    <property type="term" value="P:mitotic sister chromatid cohesion"/>
    <property type="evidence" value="ECO:0007669"/>
    <property type="project" value="InterPro"/>
</dbReference>
<sequence length="205" mass="23154">MKYYMISVVVLLRSYMEFSLMSQGSCRLTVVLRDKMFCCIDQLETRMKAVNLVGDIIALPGISTSEAFQPILSEFLKRLTDIDFGVRMSVLVHIKSSLLSNPQRPEAPEIICESINYVNQIQSQFLILNLLLYILYISDKAEAAALCADVAKAEGRTQNLETKIEEFSRRMLALESGSCSGHSRSSHPHYDDELDDQSVDDEEDD</sequence>
<evidence type="ECO:0000256" key="2">
    <source>
        <dbReference type="ARBA" id="ARBA00022763"/>
    </source>
</evidence>
<dbReference type="GO" id="GO:0005634">
    <property type="term" value="C:nucleus"/>
    <property type="evidence" value="ECO:0007669"/>
    <property type="project" value="UniProtKB-SubCell"/>
</dbReference>
<dbReference type="Pfam" id="PF20168">
    <property type="entry name" value="PDS5"/>
    <property type="match status" value="1"/>
</dbReference>
<feature type="region of interest" description="Disordered" evidence="5">
    <location>
        <begin position="177"/>
        <end position="205"/>
    </location>
</feature>
<keyword evidence="7" id="KW-1185">Reference proteome</keyword>
<dbReference type="EMBL" id="DF974640">
    <property type="protein sequence ID" value="GAU49850.1"/>
    <property type="molecule type" value="Genomic_DNA"/>
</dbReference>
<feature type="compositionally biased region" description="Acidic residues" evidence="5">
    <location>
        <begin position="192"/>
        <end position="205"/>
    </location>
</feature>